<feature type="compositionally biased region" description="Low complexity" evidence="1">
    <location>
        <begin position="466"/>
        <end position="477"/>
    </location>
</feature>
<feature type="compositionally biased region" description="Polar residues" evidence="1">
    <location>
        <begin position="283"/>
        <end position="293"/>
    </location>
</feature>
<dbReference type="AlphaFoldDB" id="A0A066Y0M4"/>
<evidence type="ECO:0000256" key="1">
    <source>
        <dbReference type="SAM" id="MobiDB-lite"/>
    </source>
</evidence>
<evidence type="ECO:0000313" key="3">
    <source>
        <dbReference type="Proteomes" id="UP000027238"/>
    </source>
</evidence>
<feature type="region of interest" description="Disordered" evidence="1">
    <location>
        <begin position="1"/>
        <end position="70"/>
    </location>
</feature>
<accession>A0A066Y0M4</accession>
<dbReference type="HOGENOM" id="CLU_038485_0_0_1"/>
<reference evidence="3" key="1">
    <citation type="journal article" date="2014" name="Genome Announc.">
        <title>Draft genome sequence of Colletotrichum sublineola, a destructive pathogen of cultivated sorghum.</title>
        <authorList>
            <person name="Baroncelli R."/>
            <person name="Sanz-Martin J.M."/>
            <person name="Rech G.E."/>
            <person name="Sukno S.A."/>
            <person name="Thon M.R."/>
        </authorList>
    </citation>
    <scope>NUCLEOTIDE SEQUENCE [LARGE SCALE GENOMIC DNA]</scope>
    <source>
        <strain evidence="3">TX430BB</strain>
    </source>
</reference>
<comment type="caution">
    <text evidence="2">The sequence shown here is derived from an EMBL/GenBank/DDBJ whole genome shotgun (WGS) entry which is preliminary data.</text>
</comment>
<feature type="region of interest" description="Disordered" evidence="1">
    <location>
        <begin position="344"/>
        <end position="370"/>
    </location>
</feature>
<gene>
    <name evidence="2" type="ORF">CSUB01_07792</name>
</gene>
<evidence type="ECO:0000313" key="2">
    <source>
        <dbReference type="EMBL" id="KDN71740.1"/>
    </source>
</evidence>
<feature type="region of interest" description="Disordered" evidence="1">
    <location>
        <begin position="274"/>
        <end position="293"/>
    </location>
</feature>
<sequence length="493" mass="52863">MEAARNLAQEFKSGVNSRRRGGARGGDRDGLRSGGSTYGVGAGRCLNTPRSEFSRTPMTRPMPTNPRSALSVVNVNKNPTRINPTLAGWLGGQNTDQNRPAKPIPASTKEAIIPVPVDPKLASWLTNSSQSQPLPVKSVPNVNATLGSNTSASEVTTDVAVAQAQSILEEPVRVTTQTQSHTSSAINKTHREKPKASDGPFEKATSAPKCNGLGKSIWSSESPAAVGTQDEGSGQGSVVDTDMSARASDILQGQQPVCITAAAYDGQIPRLLETDPTKDETQKTANTTGSKLQLPQQPKFGTLLWALQQLETGLELPDPQQVKAHGYRLNDNCPHIQSVAISKSDDVKSAISQDQNRETENNESSNSLVDETSCNCCKRSHPVIGLAASKYNTDVDGDVDISDMSTAARNRFAVNVILHDHSNHDCPVLLKTKMKYPLYFGANPATVNDEDNGLSVTVWEEPRHATPSIQQTSPQPQKRSGGRRGIMSSIWAD</sequence>
<name>A0A066Y0M4_COLSU</name>
<organism evidence="2 3">
    <name type="scientific">Colletotrichum sublineola</name>
    <name type="common">Sorghum anthracnose fungus</name>
    <dbReference type="NCBI Taxonomy" id="1173701"/>
    <lineage>
        <taxon>Eukaryota</taxon>
        <taxon>Fungi</taxon>
        <taxon>Dikarya</taxon>
        <taxon>Ascomycota</taxon>
        <taxon>Pezizomycotina</taxon>
        <taxon>Sordariomycetes</taxon>
        <taxon>Hypocreomycetidae</taxon>
        <taxon>Glomerellales</taxon>
        <taxon>Glomerellaceae</taxon>
        <taxon>Colletotrichum</taxon>
        <taxon>Colletotrichum graminicola species complex</taxon>
    </lineage>
</organism>
<feature type="region of interest" description="Disordered" evidence="1">
    <location>
        <begin position="173"/>
        <end position="237"/>
    </location>
</feature>
<dbReference type="eggNOG" id="ENOG502T3SX">
    <property type="taxonomic scope" value="Eukaryota"/>
</dbReference>
<feature type="region of interest" description="Disordered" evidence="1">
    <location>
        <begin position="464"/>
        <end position="493"/>
    </location>
</feature>
<proteinExistence type="predicted"/>
<feature type="compositionally biased region" description="Polar residues" evidence="1">
    <location>
        <begin position="174"/>
        <end position="187"/>
    </location>
</feature>
<dbReference type="Proteomes" id="UP000027238">
    <property type="component" value="Unassembled WGS sequence"/>
</dbReference>
<feature type="compositionally biased region" description="Low complexity" evidence="1">
    <location>
        <begin position="55"/>
        <end position="67"/>
    </location>
</feature>
<dbReference type="OMA" id="IMSSIWA"/>
<feature type="compositionally biased region" description="Gly residues" evidence="1">
    <location>
        <begin position="32"/>
        <end position="42"/>
    </location>
</feature>
<protein>
    <submittedName>
        <fullName evidence="2">Uncharacterized protein</fullName>
    </submittedName>
</protein>
<dbReference type="EMBL" id="JMSE01000129">
    <property type="protein sequence ID" value="KDN71740.1"/>
    <property type="molecule type" value="Genomic_DNA"/>
</dbReference>
<dbReference type="OrthoDB" id="4810989at2759"/>
<keyword evidence="3" id="KW-1185">Reference proteome</keyword>